<dbReference type="InterPro" id="IPR026270">
    <property type="entry name" value="SRP72"/>
</dbReference>
<dbReference type="GO" id="GO:0005783">
    <property type="term" value="C:endoplasmic reticulum"/>
    <property type="evidence" value="ECO:0007669"/>
    <property type="project" value="UniProtKB-SubCell"/>
</dbReference>
<sequence length="645" mass="69698">MPDPAATLTSLLRQSTIEDHDEILKAANASLKASKTDLTAQHTRVVALLKLDRFDDALRAIADGGSALQDASCLEHAYALYKTGKLDEAADVARGATARSFSHVAAQVAYRAERFDDARQIYEALASDSSASADEESDLLINSLATSAQCSWGLTAGAAAPGPNSTQTNDTFEVVYNVACGAIARGELSKALRLLQQAAKLCDSSDELSDEDKQLEMVPILVQQAYVYSKLGNAEDATKIHRQLSSYEIGEADTSLIAKNNLTALEEPEQNAFAKHEQVETALLKSNDSKLFQYQERDLRMNRLALSLRAQKFPGVERETRQLLGASSKLDPSEAFELAVMNVAARSLRRSSAVRLKDVEGVLEQRPVDVGVALAAIQLHTFANNTDAALLLLETLFMSLTDNGSLATRFSPGLVALAVSLYRLQRRHSCIRRELDLAVSYWIKHNSHQSNSILRGAGPELLRSTHPADLATAGAAFEKLCSQPTQDPIAIAGLVASFAKTDPAKIQSYLDSLPAIDVLVAGTDASSLLEQGVVSLQPVASLARKRAAAADSAQGSKKKRHRRLPKDYEEGKKVDPERWLPLRDRSSYRPKGKKGKKKVADNTQGGFVREEETLELAGGAGSVKVEKAPAPSSSNNKKKKKGGKK</sequence>
<protein>
    <recommendedName>
        <fullName evidence="4 9">Signal recognition particle subunit SRP72</fullName>
    </recommendedName>
</protein>
<feature type="domain" description="Signal recognition particle SRP72 subunit RNA-binding" evidence="11">
    <location>
        <begin position="548"/>
        <end position="590"/>
    </location>
</feature>
<feature type="region of interest" description="Disordered" evidence="10">
    <location>
        <begin position="548"/>
        <end position="645"/>
    </location>
</feature>
<name>A0A8K0TMJ3_9PEZI</name>
<organism evidence="12 13">
    <name type="scientific">Plectosphaerella cucumerina</name>
    <dbReference type="NCBI Taxonomy" id="40658"/>
    <lineage>
        <taxon>Eukaryota</taxon>
        <taxon>Fungi</taxon>
        <taxon>Dikarya</taxon>
        <taxon>Ascomycota</taxon>
        <taxon>Pezizomycotina</taxon>
        <taxon>Sordariomycetes</taxon>
        <taxon>Hypocreomycetidae</taxon>
        <taxon>Glomerellales</taxon>
        <taxon>Plectosphaerellaceae</taxon>
        <taxon>Plectosphaerella</taxon>
    </lineage>
</organism>
<proteinExistence type="inferred from homology"/>
<gene>
    <name evidence="12" type="ORF">B0T11DRAFT_241859</name>
</gene>
<feature type="compositionally biased region" description="Basic and acidic residues" evidence="10">
    <location>
        <begin position="565"/>
        <end position="587"/>
    </location>
</feature>
<comment type="similarity">
    <text evidence="3 9">Belongs to the SRP72 family.</text>
</comment>
<dbReference type="EMBL" id="JAGPXD010000003">
    <property type="protein sequence ID" value="KAH7362931.1"/>
    <property type="molecule type" value="Genomic_DNA"/>
</dbReference>
<keyword evidence="6" id="KW-0256">Endoplasmic reticulum</keyword>
<dbReference type="InterPro" id="IPR031545">
    <property type="entry name" value="SRP72_TPR-like"/>
</dbReference>
<dbReference type="PANTHER" id="PTHR14094">
    <property type="entry name" value="SIGNAL RECOGNITION PARTICLE 72"/>
    <property type="match status" value="1"/>
</dbReference>
<dbReference type="PANTHER" id="PTHR14094:SF9">
    <property type="entry name" value="SIGNAL RECOGNITION PARTICLE SUBUNIT SRP72"/>
    <property type="match status" value="1"/>
</dbReference>
<dbReference type="Pfam" id="PF17004">
    <property type="entry name" value="SRP_TPR_like"/>
    <property type="match status" value="1"/>
</dbReference>
<dbReference type="AlphaFoldDB" id="A0A8K0TMJ3"/>
<evidence type="ECO:0000259" key="11">
    <source>
        <dbReference type="Pfam" id="PF08492"/>
    </source>
</evidence>
<evidence type="ECO:0000256" key="9">
    <source>
        <dbReference type="PIRNR" id="PIRNR038922"/>
    </source>
</evidence>
<dbReference type="GO" id="GO:0005786">
    <property type="term" value="C:signal recognition particle, endoplasmic reticulum targeting"/>
    <property type="evidence" value="ECO:0007669"/>
    <property type="project" value="UniProtKB-UniRule"/>
</dbReference>
<dbReference type="PIRSF" id="PIRSF038922">
    <property type="entry name" value="SRP72"/>
    <property type="match status" value="1"/>
</dbReference>
<evidence type="ECO:0000256" key="2">
    <source>
        <dbReference type="ARBA" id="ARBA00004496"/>
    </source>
</evidence>
<evidence type="ECO:0000256" key="1">
    <source>
        <dbReference type="ARBA" id="ARBA00004240"/>
    </source>
</evidence>
<comment type="function">
    <text evidence="9">Component of the signal recognition particle (SRP) complex, a ribonucleoprotein complex that mediates the cotranslational targeting of secretory and membrane proteins to the endoplasmic reticulum (ER).</text>
</comment>
<evidence type="ECO:0000256" key="7">
    <source>
        <dbReference type="ARBA" id="ARBA00023135"/>
    </source>
</evidence>
<dbReference type="FunFam" id="1.25.40.10:FF:000512">
    <property type="entry name" value="Signal recognition particle subunit SRP72"/>
    <property type="match status" value="1"/>
</dbReference>
<dbReference type="GO" id="GO:0006614">
    <property type="term" value="P:SRP-dependent cotranslational protein targeting to membrane"/>
    <property type="evidence" value="ECO:0007669"/>
    <property type="project" value="UniProtKB-UniRule"/>
</dbReference>
<comment type="caution">
    <text evidence="12">The sequence shown here is derived from an EMBL/GenBank/DDBJ whole genome shotgun (WGS) entry which is preliminary data.</text>
</comment>
<dbReference type="Pfam" id="PF08492">
    <property type="entry name" value="SRP72"/>
    <property type="match status" value="1"/>
</dbReference>
<evidence type="ECO:0000313" key="12">
    <source>
        <dbReference type="EMBL" id="KAH7362931.1"/>
    </source>
</evidence>
<keyword evidence="7 9" id="KW-0733">Signal recognition particle</keyword>
<dbReference type="OrthoDB" id="5421607at2759"/>
<feature type="compositionally biased region" description="Basic residues" evidence="10">
    <location>
        <begin position="588"/>
        <end position="597"/>
    </location>
</feature>
<dbReference type="GO" id="GO:0043022">
    <property type="term" value="F:ribosome binding"/>
    <property type="evidence" value="ECO:0007669"/>
    <property type="project" value="TreeGrafter"/>
</dbReference>
<dbReference type="InterPro" id="IPR011990">
    <property type="entry name" value="TPR-like_helical_dom_sf"/>
</dbReference>
<reference evidence="12" key="1">
    <citation type="journal article" date="2021" name="Nat. Commun.">
        <title>Genetic determinants of endophytism in the Arabidopsis root mycobiome.</title>
        <authorList>
            <person name="Mesny F."/>
            <person name="Miyauchi S."/>
            <person name="Thiergart T."/>
            <person name="Pickel B."/>
            <person name="Atanasova L."/>
            <person name="Karlsson M."/>
            <person name="Huettel B."/>
            <person name="Barry K.W."/>
            <person name="Haridas S."/>
            <person name="Chen C."/>
            <person name="Bauer D."/>
            <person name="Andreopoulos W."/>
            <person name="Pangilinan J."/>
            <person name="LaButti K."/>
            <person name="Riley R."/>
            <person name="Lipzen A."/>
            <person name="Clum A."/>
            <person name="Drula E."/>
            <person name="Henrissat B."/>
            <person name="Kohler A."/>
            <person name="Grigoriev I.V."/>
            <person name="Martin F.M."/>
            <person name="Hacquard S."/>
        </authorList>
    </citation>
    <scope>NUCLEOTIDE SEQUENCE</scope>
    <source>
        <strain evidence="12">MPI-CAGE-AT-0016</strain>
    </source>
</reference>
<evidence type="ECO:0000256" key="6">
    <source>
        <dbReference type="ARBA" id="ARBA00022824"/>
    </source>
</evidence>
<dbReference type="InterPro" id="IPR013699">
    <property type="entry name" value="Signal_recog_part_SRP72_RNA-bd"/>
</dbReference>
<feature type="compositionally biased region" description="Basic residues" evidence="10">
    <location>
        <begin position="636"/>
        <end position="645"/>
    </location>
</feature>
<accession>A0A8K0TMJ3</accession>
<comment type="subcellular location">
    <subcellularLocation>
        <location evidence="2 9">Cytoplasm</location>
    </subcellularLocation>
    <subcellularLocation>
        <location evidence="1">Endoplasmic reticulum</location>
    </subcellularLocation>
</comment>
<dbReference type="Gene3D" id="1.25.40.10">
    <property type="entry name" value="Tetratricopeptide repeat domain"/>
    <property type="match status" value="1"/>
</dbReference>
<evidence type="ECO:0000256" key="10">
    <source>
        <dbReference type="SAM" id="MobiDB-lite"/>
    </source>
</evidence>
<evidence type="ECO:0000256" key="3">
    <source>
        <dbReference type="ARBA" id="ARBA00007676"/>
    </source>
</evidence>
<evidence type="ECO:0000313" key="13">
    <source>
        <dbReference type="Proteomes" id="UP000813385"/>
    </source>
</evidence>
<dbReference type="GO" id="GO:0008312">
    <property type="term" value="F:7S RNA binding"/>
    <property type="evidence" value="ECO:0007669"/>
    <property type="project" value="InterPro"/>
</dbReference>
<keyword evidence="5 9" id="KW-0963">Cytoplasm</keyword>
<dbReference type="Proteomes" id="UP000813385">
    <property type="component" value="Unassembled WGS sequence"/>
</dbReference>
<keyword evidence="13" id="KW-1185">Reference proteome</keyword>
<keyword evidence="8 9" id="KW-0687">Ribonucleoprotein</keyword>
<evidence type="ECO:0000256" key="4">
    <source>
        <dbReference type="ARBA" id="ARBA00018350"/>
    </source>
</evidence>
<dbReference type="SUPFAM" id="SSF48452">
    <property type="entry name" value="TPR-like"/>
    <property type="match status" value="1"/>
</dbReference>
<evidence type="ECO:0000256" key="5">
    <source>
        <dbReference type="ARBA" id="ARBA00022490"/>
    </source>
</evidence>
<evidence type="ECO:0000256" key="8">
    <source>
        <dbReference type="ARBA" id="ARBA00023274"/>
    </source>
</evidence>